<dbReference type="InterPro" id="IPR003374">
    <property type="entry name" value="ApbE-like_sf"/>
</dbReference>
<dbReference type="GeneID" id="301704906"/>
<keyword evidence="5 11" id="KW-0808">Transferase</keyword>
<evidence type="ECO:0000313" key="12">
    <source>
        <dbReference type="EMBL" id="QVE48989.1"/>
    </source>
</evidence>
<sequence>MGKLQKILFLILFSWILNGCSTPKLTTLEGEKMTMPYRIVIGKHLSHQETKQLKKEINAVFHVIDTVYNNWNRESELSKINRTPAGVAIPLSKELCDFLEMVDNFYHISGGRFDPTLGPLKTLWLLHLKQHSIPNEQVWKSYYKHSGWKHIDLDITNRTLTKKHSDLQLDLCGAVKGFAVDCLLETCQSFCFNSYAEWGGEIKISGRHPSGRPWRIASSATSEIIELRNTAVATSGNYHQQWSVDGKTYTHILDPHTGKPLELHNYPIVSVTVIHPSCAFADAMATVLMTFSTKTEALAWAKENHIKVFINDNAS</sequence>
<evidence type="ECO:0000256" key="1">
    <source>
        <dbReference type="ARBA" id="ARBA00001946"/>
    </source>
</evidence>
<keyword evidence="8 11" id="KW-0460">Magnesium</keyword>
<dbReference type="PANTHER" id="PTHR30040">
    <property type="entry name" value="THIAMINE BIOSYNTHESIS LIPOPROTEIN APBE"/>
    <property type="match status" value="1"/>
</dbReference>
<evidence type="ECO:0000256" key="11">
    <source>
        <dbReference type="PIRNR" id="PIRNR006268"/>
    </source>
</evidence>
<dbReference type="RefSeq" id="WP_213240804.1">
    <property type="nucleotide sequence ID" value="NZ_CP060791.1"/>
</dbReference>
<evidence type="ECO:0000256" key="5">
    <source>
        <dbReference type="ARBA" id="ARBA00022679"/>
    </source>
</evidence>
<evidence type="ECO:0000256" key="9">
    <source>
        <dbReference type="ARBA" id="ARBA00031306"/>
    </source>
</evidence>
<comment type="cofactor">
    <cofactor evidence="1">
        <name>Mg(2+)</name>
        <dbReference type="ChEBI" id="CHEBI:18420"/>
    </cofactor>
</comment>
<comment type="similarity">
    <text evidence="11">Belongs to the ApbE family.</text>
</comment>
<dbReference type="Proteomes" id="UP000680625">
    <property type="component" value="Chromosome"/>
</dbReference>
<keyword evidence="6 11" id="KW-0479">Metal-binding</keyword>
<keyword evidence="4 11" id="KW-0285">Flavoprotein</keyword>
<evidence type="ECO:0000313" key="13">
    <source>
        <dbReference type="Proteomes" id="UP000680625"/>
    </source>
</evidence>
<evidence type="ECO:0000256" key="10">
    <source>
        <dbReference type="ARBA" id="ARBA00048540"/>
    </source>
</evidence>
<accession>A0ABX8CEW3</accession>
<evidence type="ECO:0000256" key="3">
    <source>
        <dbReference type="ARBA" id="ARBA00016337"/>
    </source>
</evidence>
<dbReference type="EMBL" id="CP060791">
    <property type="protein sequence ID" value="QVE48989.1"/>
    <property type="molecule type" value="Genomic_DNA"/>
</dbReference>
<dbReference type="EC" id="2.7.1.180" evidence="2 11"/>
<evidence type="ECO:0000256" key="8">
    <source>
        <dbReference type="ARBA" id="ARBA00022842"/>
    </source>
</evidence>
<dbReference type="Pfam" id="PF02424">
    <property type="entry name" value="ApbE"/>
    <property type="match status" value="1"/>
</dbReference>
<dbReference type="SUPFAM" id="SSF143631">
    <property type="entry name" value="ApbE-like"/>
    <property type="match status" value="1"/>
</dbReference>
<evidence type="ECO:0000256" key="4">
    <source>
        <dbReference type="ARBA" id="ARBA00022630"/>
    </source>
</evidence>
<evidence type="ECO:0000256" key="2">
    <source>
        <dbReference type="ARBA" id="ARBA00011955"/>
    </source>
</evidence>
<keyword evidence="13" id="KW-1185">Reference proteome</keyword>
<dbReference type="Gene3D" id="3.10.520.10">
    <property type="entry name" value="ApbE-like domains"/>
    <property type="match status" value="1"/>
</dbReference>
<gene>
    <name evidence="12" type="ORF">H9Q19_04725</name>
</gene>
<dbReference type="InterPro" id="IPR024932">
    <property type="entry name" value="ApbE"/>
</dbReference>
<proteinExistence type="inferred from homology"/>
<protein>
    <recommendedName>
        <fullName evidence="3 11">FAD:protein FMN transferase</fullName>
        <ecNumber evidence="2 11">2.7.1.180</ecNumber>
    </recommendedName>
    <alternativeName>
        <fullName evidence="9 11">Flavin transferase</fullName>
    </alternativeName>
</protein>
<name>A0ABX8CEW3_9CHLA</name>
<organism evidence="12 13">
    <name type="scientific">Chlamydia crocodili</name>
    <dbReference type="NCBI Taxonomy" id="2766982"/>
    <lineage>
        <taxon>Bacteria</taxon>
        <taxon>Pseudomonadati</taxon>
        <taxon>Chlamydiota</taxon>
        <taxon>Chlamydiia</taxon>
        <taxon>Chlamydiales</taxon>
        <taxon>Chlamydiaceae</taxon>
        <taxon>Chlamydia/Chlamydophila group</taxon>
        <taxon>Chlamydia</taxon>
    </lineage>
</organism>
<evidence type="ECO:0000256" key="6">
    <source>
        <dbReference type="ARBA" id="ARBA00022723"/>
    </source>
</evidence>
<comment type="catalytic activity">
    <reaction evidence="10 11">
        <text>L-threonyl-[protein] + FAD = FMN-L-threonyl-[protein] + AMP + H(+)</text>
        <dbReference type="Rhea" id="RHEA:36847"/>
        <dbReference type="Rhea" id="RHEA-COMP:11060"/>
        <dbReference type="Rhea" id="RHEA-COMP:11061"/>
        <dbReference type="ChEBI" id="CHEBI:15378"/>
        <dbReference type="ChEBI" id="CHEBI:30013"/>
        <dbReference type="ChEBI" id="CHEBI:57692"/>
        <dbReference type="ChEBI" id="CHEBI:74257"/>
        <dbReference type="ChEBI" id="CHEBI:456215"/>
        <dbReference type="EC" id="2.7.1.180"/>
    </reaction>
</comment>
<dbReference type="PIRSF" id="PIRSF006268">
    <property type="entry name" value="ApbE"/>
    <property type="match status" value="1"/>
</dbReference>
<reference evidence="12 13" key="1">
    <citation type="submission" date="2020-08" db="EMBL/GenBank/DDBJ databases">
        <title>Isolation and characterization of novel Chlamydia from Siamese crocodiles (Crocodylus siamensis).</title>
        <authorList>
            <person name="Sariya L."/>
        </authorList>
    </citation>
    <scope>NUCLEOTIDE SEQUENCE [LARGE SCALE GENOMIC DNA]</scope>
    <source>
        <strain evidence="12 13">No. 12</strain>
    </source>
</reference>
<evidence type="ECO:0000256" key="7">
    <source>
        <dbReference type="ARBA" id="ARBA00022827"/>
    </source>
</evidence>
<dbReference type="GO" id="GO:0016740">
    <property type="term" value="F:transferase activity"/>
    <property type="evidence" value="ECO:0007669"/>
    <property type="project" value="UniProtKB-KW"/>
</dbReference>
<dbReference type="PANTHER" id="PTHR30040:SF2">
    <property type="entry name" value="FAD:PROTEIN FMN TRANSFERASE"/>
    <property type="match status" value="1"/>
</dbReference>
<keyword evidence="7 11" id="KW-0274">FAD</keyword>